<dbReference type="GO" id="GO:0004764">
    <property type="term" value="F:shikimate 3-dehydrogenase (NADP+) activity"/>
    <property type="evidence" value="ECO:0007669"/>
    <property type="project" value="UniProtKB-UniRule"/>
</dbReference>
<dbReference type="InterPro" id="IPR013708">
    <property type="entry name" value="Shikimate_DH-bd_N"/>
</dbReference>
<feature type="domain" description="Shikimate dehydrogenase substrate binding N-terminal" evidence="8">
    <location>
        <begin position="7"/>
        <end position="89"/>
    </location>
</feature>
<sequence length="268" mass="30645">MNNIFGLLGKKLSHSKSPEIHFAILNELKIKGGYYIFEVDEINLKKAFEAFKVLKVKGINVTIPYKIKVMEFLDDLSYEARLIGSVNTIKFKDGYAIGYNTDYYGFKYSLERYGIEGKNKTVCVLGSGGAARSVIQVFKDLNAREIVVVTRQKNGKVIDGVKVIDYEDVSSFKGADILVNCTPLGMYPDVNFSPLDKKDIIKFEKVFDLIYNPSETLLMKYAKEFNIPCYNGFYMLLLQAIKSQEIWNEIYISDEFVDRIIKNVNIYV</sequence>
<evidence type="ECO:0000256" key="5">
    <source>
        <dbReference type="ARBA" id="ARBA00023002"/>
    </source>
</evidence>
<feature type="binding site" evidence="7">
    <location>
        <position position="62"/>
    </location>
    <ligand>
        <name>shikimate</name>
        <dbReference type="ChEBI" id="CHEBI:36208"/>
    </ligand>
</feature>
<comment type="function">
    <text evidence="7">Involved in the biosynthesis of the chorismate, which leads to the biosynthesis of aromatic amino acids. Catalyzes the reversible NADPH linked reduction of 3-dehydroshikimate (DHSA) to yield shikimate (SA).</text>
</comment>
<protein>
    <recommendedName>
        <fullName evidence="2 7">Shikimate dehydrogenase (NADP(+))</fullName>
        <shortName evidence="7">SDH</shortName>
        <ecNumber evidence="2 7">1.1.1.25</ecNumber>
    </recommendedName>
</protein>
<feature type="binding site" evidence="7">
    <location>
        <position position="87"/>
    </location>
    <ligand>
        <name>shikimate</name>
        <dbReference type="ChEBI" id="CHEBI:36208"/>
    </ligand>
</feature>
<evidence type="ECO:0000259" key="8">
    <source>
        <dbReference type="Pfam" id="PF08501"/>
    </source>
</evidence>
<comment type="subunit">
    <text evidence="7">Homodimer.</text>
</comment>
<gene>
    <name evidence="7" type="primary">aroE</name>
    <name evidence="9" type="ORF">SAMN05660865_01082</name>
</gene>
<evidence type="ECO:0000256" key="6">
    <source>
        <dbReference type="ARBA" id="ARBA00023141"/>
    </source>
</evidence>
<dbReference type="GO" id="GO:0009073">
    <property type="term" value="P:aromatic amino acid family biosynthetic process"/>
    <property type="evidence" value="ECO:0007669"/>
    <property type="project" value="UniProtKB-KW"/>
</dbReference>
<feature type="active site" description="Proton acceptor" evidence="7">
    <location>
        <position position="66"/>
    </location>
</feature>
<dbReference type="GO" id="GO:0008652">
    <property type="term" value="P:amino acid biosynthetic process"/>
    <property type="evidence" value="ECO:0007669"/>
    <property type="project" value="UniProtKB-KW"/>
</dbReference>
<reference evidence="10" key="1">
    <citation type="submission" date="2016-10" db="EMBL/GenBank/DDBJ databases">
        <authorList>
            <person name="Varghese N."/>
            <person name="Submissions S."/>
        </authorList>
    </citation>
    <scope>NUCLEOTIDE SEQUENCE [LARGE SCALE GENOMIC DNA]</scope>
    <source>
        <strain evidence="10">DSM 5463</strain>
    </source>
</reference>
<dbReference type="InterPro" id="IPR022893">
    <property type="entry name" value="Shikimate_DH_fam"/>
</dbReference>
<feature type="binding site" evidence="7">
    <location>
        <position position="209"/>
    </location>
    <ligand>
        <name>NADP(+)</name>
        <dbReference type="ChEBI" id="CHEBI:58349"/>
    </ligand>
</feature>
<name>A0A1H5V2K9_9CLOT</name>
<dbReference type="UniPathway" id="UPA00053">
    <property type="reaction ID" value="UER00087"/>
</dbReference>
<comment type="catalytic activity">
    <reaction evidence="7">
        <text>shikimate + NADP(+) = 3-dehydroshikimate + NADPH + H(+)</text>
        <dbReference type="Rhea" id="RHEA:17737"/>
        <dbReference type="ChEBI" id="CHEBI:15378"/>
        <dbReference type="ChEBI" id="CHEBI:16630"/>
        <dbReference type="ChEBI" id="CHEBI:36208"/>
        <dbReference type="ChEBI" id="CHEBI:57783"/>
        <dbReference type="ChEBI" id="CHEBI:58349"/>
        <dbReference type="EC" id="1.1.1.25"/>
    </reaction>
</comment>
<dbReference type="GO" id="GO:0009423">
    <property type="term" value="P:chorismate biosynthetic process"/>
    <property type="evidence" value="ECO:0007669"/>
    <property type="project" value="UniProtKB-UniRule"/>
</dbReference>
<dbReference type="Gene3D" id="3.40.50.720">
    <property type="entry name" value="NAD(P)-binding Rossmann-like Domain"/>
    <property type="match status" value="1"/>
</dbReference>
<dbReference type="GO" id="GO:0019632">
    <property type="term" value="P:shikimate metabolic process"/>
    <property type="evidence" value="ECO:0007669"/>
    <property type="project" value="InterPro"/>
</dbReference>
<feature type="binding site" evidence="7">
    <location>
        <position position="211"/>
    </location>
    <ligand>
        <name>shikimate</name>
        <dbReference type="ChEBI" id="CHEBI:36208"/>
    </ligand>
</feature>
<dbReference type="EMBL" id="FNUK01000012">
    <property type="protein sequence ID" value="SEF81513.1"/>
    <property type="molecule type" value="Genomic_DNA"/>
</dbReference>
<evidence type="ECO:0000313" key="10">
    <source>
        <dbReference type="Proteomes" id="UP000242850"/>
    </source>
</evidence>
<keyword evidence="3 7" id="KW-0028">Amino-acid biosynthesis</keyword>
<dbReference type="CDD" id="cd01065">
    <property type="entry name" value="NAD_bind_Shikimate_DH"/>
    <property type="match status" value="1"/>
</dbReference>
<dbReference type="PANTHER" id="PTHR21089">
    <property type="entry name" value="SHIKIMATE DEHYDROGENASE"/>
    <property type="match status" value="1"/>
</dbReference>
<comment type="pathway">
    <text evidence="1 7">Metabolic intermediate biosynthesis; chorismate biosynthesis; chorismate from D-erythrose 4-phosphate and phosphoenolpyruvate: step 4/7.</text>
</comment>
<dbReference type="AlphaFoldDB" id="A0A1H5V2K9"/>
<dbReference type="InterPro" id="IPR036291">
    <property type="entry name" value="NAD(P)-bd_dom_sf"/>
</dbReference>
<dbReference type="SUPFAM" id="SSF53223">
    <property type="entry name" value="Aminoacid dehydrogenase-like, N-terminal domain"/>
    <property type="match status" value="1"/>
</dbReference>
<dbReference type="Pfam" id="PF08501">
    <property type="entry name" value="Shikimate_dh_N"/>
    <property type="match status" value="1"/>
</dbReference>
<evidence type="ECO:0000256" key="2">
    <source>
        <dbReference type="ARBA" id="ARBA00012962"/>
    </source>
</evidence>
<dbReference type="OrthoDB" id="9792692at2"/>
<evidence type="ECO:0000256" key="7">
    <source>
        <dbReference type="HAMAP-Rule" id="MF_00222"/>
    </source>
</evidence>
<evidence type="ECO:0000313" key="9">
    <source>
        <dbReference type="EMBL" id="SEF81513.1"/>
    </source>
</evidence>
<dbReference type="NCBIfam" id="TIGR00507">
    <property type="entry name" value="aroE"/>
    <property type="match status" value="1"/>
</dbReference>
<dbReference type="SUPFAM" id="SSF51735">
    <property type="entry name" value="NAD(P)-binding Rossmann-fold domains"/>
    <property type="match status" value="1"/>
</dbReference>
<feature type="binding site" evidence="7">
    <location>
        <position position="102"/>
    </location>
    <ligand>
        <name>shikimate</name>
        <dbReference type="ChEBI" id="CHEBI:36208"/>
    </ligand>
</feature>
<dbReference type="InterPro" id="IPR046346">
    <property type="entry name" value="Aminoacid_DH-like_N_sf"/>
</dbReference>
<dbReference type="EC" id="1.1.1.25" evidence="2 7"/>
<proteinExistence type="inferred from homology"/>
<dbReference type="GO" id="GO:0050661">
    <property type="term" value="F:NADP binding"/>
    <property type="evidence" value="ECO:0007669"/>
    <property type="project" value="InterPro"/>
</dbReference>
<organism evidence="9 10">
    <name type="scientific">Caloramator fervidus</name>
    <dbReference type="NCBI Taxonomy" id="29344"/>
    <lineage>
        <taxon>Bacteria</taxon>
        <taxon>Bacillati</taxon>
        <taxon>Bacillota</taxon>
        <taxon>Clostridia</taxon>
        <taxon>Eubacteriales</taxon>
        <taxon>Clostridiaceae</taxon>
        <taxon>Caloramator</taxon>
    </lineage>
</organism>
<dbReference type="Proteomes" id="UP000242850">
    <property type="component" value="Unassembled WGS sequence"/>
</dbReference>
<dbReference type="RefSeq" id="WP_103896050.1">
    <property type="nucleotide sequence ID" value="NZ_FNUK01000012.1"/>
</dbReference>
<accession>A0A1H5V2K9</accession>
<feature type="binding site" evidence="7">
    <location>
        <position position="232"/>
    </location>
    <ligand>
        <name>NADP(+)</name>
        <dbReference type="ChEBI" id="CHEBI:58349"/>
    </ligand>
</feature>
<feature type="binding site" evidence="7">
    <location>
        <begin position="15"/>
        <end position="17"/>
    </location>
    <ligand>
        <name>shikimate</name>
        <dbReference type="ChEBI" id="CHEBI:36208"/>
    </ligand>
</feature>
<dbReference type="Gene3D" id="3.40.50.10860">
    <property type="entry name" value="Leucine Dehydrogenase, chain A, domain 1"/>
    <property type="match status" value="1"/>
</dbReference>
<dbReference type="GO" id="GO:0005829">
    <property type="term" value="C:cytosol"/>
    <property type="evidence" value="ECO:0007669"/>
    <property type="project" value="TreeGrafter"/>
</dbReference>
<keyword evidence="5 7" id="KW-0560">Oxidoreductase</keyword>
<evidence type="ECO:0000256" key="3">
    <source>
        <dbReference type="ARBA" id="ARBA00022605"/>
    </source>
</evidence>
<feature type="binding site" evidence="7">
    <location>
        <begin position="126"/>
        <end position="130"/>
    </location>
    <ligand>
        <name>NADP(+)</name>
        <dbReference type="ChEBI" id="CHEBI:58349"/>
    </ligand>
</feature>
<dbReference type="HAMAP" id="MF_00222">
    <property type="entry name" value="Shikimate_DH_AroE"/>
    <property type="match status" value="1"/>
</dbReference>
<evidence type="ECO:0000256" key="1">
    <source>
        <dbReference type="ARBA" id="ARBA00004871"/>
    </source>
</evidence>
<keyword evidence="6 7" id="KW-0057">Aromatic amino acid biosynthesis</keyword>
<evidence type="ECO:0000256" key="4">
    <source>
        <dbReference type="ARBA" id="ARBA00022857"/>
    </source>
</evidence>
<dbReference type="PANTHER" id="PTHR21089:SF1">
    <property type="entry name" value="BIFUNCTIONAL 3-DEHYDROQUINATE DEHYDRATASE_SHIKIMATE DEHYDROGENASE, CHLOROPLASTIC"/>
    <property type="match status" value="1"/>
</dbReference>
<keyword evidence="4 7" id="KW-0521">NADP</keyword>
<comment type="caution">
    <text evidence="7">Lacks conserved residue(s) required for the propagation of feature annotation.</text>
</comment>
<feature type="binding site" evidence="7">
    <location>
        <position position="239"/>
    </location>
    <ligand>
        <name>shikimate</name>
        <dbReference type="ChEBI" id="CHEBI:36208"/>
    </ligand>
</feature>
<dbReference type="InterPro" id="IPR011342">
    <property type="entry name" value="Shikimate_DH"/>
</dbReference>
<comment type="similarity">
    <text evidence="7">Belongs to the shikimate dehydrogenase family.</text>
</comment>
<keyword evidence="10" id="KW-1185">Reference proteome</keyword>